<dbReference type="Pfam" id="PF00328">
    <property type="entry name" value="His_Phos_2"/>
    <property type="match status" value="1"/>
</dbReference>
<organism evidence="9 10">
    <name type="scientific">Molorchus minor</name>
    <dbReference type="NCBI Taxonomy" id="1323400"/>
    <lineage>
        <taxon>Eukaryota</taxon>
        <taxon>Metazoa</taxon>
        <taxon>Ecdysozoa</taxon>
        <taxon>Arthropoda</taxon>
        <taxon>Hexapoda</taxon>
        <taxon>Insecta</taxon>
        <taxon>Pterygota</taxon>
        <taxon>Neoptera</taxon>
        <taxon>Endopterygota</taxon>
        <taxon>Coleoptera</taxon>
        <taxon>Polyphaga</taxon>
        <taxon>Cucujiformia</taxon>
        <taxon>Chrysomeloidea</taxon>
        <taxon>Cerambycidae</taxon>
        <taxon>Lamiinae</taxon>
        <taxon>Monochamini</taxon>
        <taxon>Molorchus</taxon>
    </lineage>
</organism>
<dbReference type="Gene3D" id="3.40.50.1240">
    <property type="entry name" value="Phosphoglycerate mutase-like"/>
    <property type="match status" value="1"/>
</dbReference>
<evidence type="ECO:0000256" key="3">
    <source>
        <dbReference type="ARBA" id="ARBA00012646"/>
    </source>
</evidence>
<evidence type="ECO:0000256" key="2">
    <source>
        <dbReference type="ARBA" id="ARBA00005375"/>
    </source>
</evidence>
<keyword evidence="7" id="KW-0325">Glycoprotein</keyword>
<keyword evidence="10" id="KW-1185">Reference proteome</keyword>
<dbReference type="CDD" id="cd07061">
    <property type="entry name" value="HP_HAP_like"/>
    <property type="match status" value="1"/>
</dbReference>
<dbReference type="PANTHER" id="PTHR11567">
    <property type="entry name" value="ACID PHOSPHATASE-RELATED"/>
    <property type="match status" value="1"/>
</dbReference>
<gene>
    <name evidence="9" type="ORF">NQ317_013526</name>
</gene>
<feature type="chain" id="PRO_5045595755" description="acid phosphatase" evidence="8">
    <location>
        <begin position="19"/>
        <end position="371"/>
    </location>
</feature>
<proteinExistence type="inferred from homology"/>
<evidence type="ECO:0000256" key="1">
    <source>
        <dbReference type="ARBA" id="ARBA00000032"/>
    </source>
</evidence>
<keyword evidence="5" id="KW-0378">Hydrolase</keyword>
<dbReference type="InterPro" id="IPR000560">
    <property type="entry name" value="His_Pase_clade-2"/>
</dbReference>
<evidence type="ECO:0000256" key="6">
    <source>
        <dbReference type="ARBA" id="ARBA00023157"/>
    </source>
</evidence>
<keyword evidence="6" id="KW-1015">Disulfide bond</keyword>
<dbReference type="EMBL" id="JAPWTJ010000139">
    <property type="protein sequence ID" value="KAJ8982224.1"/>
    <property type="molecule type" value="Genomic_DNA"/>
</dbReference>
<dbReference type="InterPro" id="IPR050645">
    <property type="entry name" value="Histidine_acid_phosphatase"/>
</dbReference>
<evidence type="ECO:0000256" key="4">
    <source>
        <dbReference type="ARBA" id="ARBA00022729"/>
    </source>
</evidence>
<comment type="similarity">
    <text evidence="2">Belongs to the histidine acid phosphatase family.</text>
</comment>
<sequence length="371" mass="42620">MRGVGVFLVIFLAEFGCGFVVNVKSDDSELVSVAVLFRHGDKTPTTSFPNDPYFNISYWPMGLGQLTKKGKLRQYQLGKWLRNRYSNFLPEEYVSKDVYVRSTDVDRTLMSAAANLAGLYPPTDSETWNKDLRWHPIPIHTVPKGEDQVLYMETECTKFTRLYNAQYNGSFFEDVNKKYADFYKQVSNLTGWDIDDVHFFAQLQSALYVYSNHNSSYLPDWYDSLDKEKMAYLAGLNYVRYTFTQELKRLGAGPFFDYLTGHFDRMVEDAEAGPKILMLSGHESTVAAALNVMGVFDYKAPEFASSVIWELRKTSLGVFYVNVFYKKNSSMEVPEKLELEACSFDCFYESYKKGLQPISLNMTVWEAECLG</sequence>
<keyword evidence="4 8" id="KW-0732">Signal</keyword>
<comment type="catalytic activity">
    <reaction evidence="1">
        <text>a phosphate monoester + H2O = an alcohol + phosphate</text>
        <dbReference type="Rhea" id="RHEA:15017"/>
        <dbReference type="ChEBI" id="CHEBI:15377"/>
        <dbReference type="ChEBI" id="CHEBI:30879"/>
        <dbReference type="ChEBI" id="CHEBI:43474"/>
        <dbReference type="ChEBI" id="CHEBI:67140"/>
        <dbReference type="EC" id="3.1.3.2"/>
    </reaction>
</comment>
<evidence type="ECO:0000256" key="7">
    <source>
        <dbReference type="ARBA" id="ARBA00023180"/>
    </source>
</evidence>
<evidence type="ECO:0000256" key="5">
    <source>
        <dbReference type="ARBA" id="ARBA00022801"/>
    </source>
</evidence>
<dbReference type="SUPFAM" id="SSF53254">
    <property type="entry name" value="Phosphoglycerate mutase-like"/>
    <property type="match status" value="1"/>
</dbReference>
<reference evidence="9" key="1">
    <citation type="journal article" date="2023" name="Insect Mol. Biol.">
        <title>Genome sequencing provides insights into the evolution of gene families encoding plant cell wall-degrading enzymes in longhorned beetles.</title>
        <authorList>
            <person name="Shin N.R."/>
            <person name="Okamura Y."/>
            <person name="Kirsch R."/>
            <person name="Pauchet Y."/>
        </authorList>
    </citation>
    <scope>NUCLEOTIDE SEQUENCE</scope>
    <source>
        <strain evidence="9">MMC_N1</strain>
    </source>
</reference>
<dbReference type="PANTHER" id="PTHR11567:SF211">
    <property type="entry name" value="PROSTATIC ACID PHOSPHATASE"/>
    <property type="match status" value="1"/>
</dbReference>
<dbReference type="InterPro" id="IPR029033">
    <property type="entry name" value="His_PPase_superfam"/>
</dbReference>
<accession>A0ABQ9JX96</accession>
<evidence type="ECO:0000313" key="9">
    <source>
        <dbReference type="EMBL" id="KAJ8982224.1"/>
    </source>
</evidence>
<dbReference type="Proteomes" id="UP001162164">
    <property type="component" value="Unassembled WGS sequence"/>
</dbReference>
<protein>
    <recommendedName>
        <fullName evidence="3">acid phosphatase</fullName>
        <ecNumber evidence="3">3.1.3.2</ecNumber>
    </recommendedName>
</protein>
<evidence type="ECO:0000313" key="10">
    <source>
        <dbReference type="Proteomes" id="UP001162164"/>
    </source>
</evidence>
<dbReference type="EC" id="3.1.3.2" evidence="3"/>
<comment type="caution">
    <text evidence="9">The sequence shown here is derived from an EMBL/GenBank/DDBJ whole genome shotgun (WGS) entry which is preliminary data.</text>
</comment>
<name>A0ABQ9JX96_9CUCU</name>
<feature type="signal peptide" evidence="8">
    <location>
        <begin position="1"/>
        <end position="18"/>
    </location>
</feature>
<evidence type="ECO:0000256" key="8">
    <source>
        <dbReference type="SAM" id="SignalP"/>
    </source>
</evidence>